<protein>
    <recommendedName>
        <fullName evidence="4">Zeta toxin domain-containing protein</fullName>
    </recommendedName>
</protein>
<dbReference type="EMBL" id="CAWUHB010000016">
    <property type="protein sequence ID" value="CAK7218923.1"/>
    <property type="molecule type" value="Genomic_DNA"/>
</dbReference>
<accession>A0ABP0BH45</accession>
<evidence type="ECO:0000256" key="2">
    <source>
        <dbReference type="ARBA" id="ARBA00022840"/>
    </source>
</evidence>
<dbReference type="Gene3D" id="3.40.50.300">
    <property type="entry name" value="P-loop containing nucleotide triphosphate hydrolases"/>
    <property type="match status" value="1"/>
</dbReference>
<evidence type="ECO:0000256" key="3">
    <source>
        <dbReference type="SAM" id="MobiDB-lite"/>
    </source>
</evidence>
<feature type="region of interest" description="Disordered" evidence="3">
    <location>
        <begin position="303"/>
        <end position="326"/>
    </location>
</feature>
<name>A0ABP0BH45_9PEZI</name>
<evidence type="ECO:0000259" key="4">
    <source>
        <dbReference type="Pfam" id="PF06414"/>
    </source>
</evidence>
<feature type="domain" description="Zeta toxin" evidence="4">
    <location>
        <begin position="41"/>
        <end position="233"/>
    </location>
</feature>
<keyword evidence="1" id="KW-0547">Nucleotide-binding</keyword>
<dbReference type="Pfam" id="PF06414">
    <property type="entry name" value="Zeta_toxin"/>
    <property type="match status" value="1"/>
</dbReference>
<dbReference type="SUPFAM" id="SSF52540">
    <property type="entry name" value="P-loop containing nucleoside triphosphate hydrolases"/>
    <property type="match status" value="1"/>
</dbReference>
<comment type="caution">
    <text evidence="5">The sequence shown here is derived from an EMBL/GenBank/DDBJ whole genome shotgun (WGS) entry which is preliminary data.</text>
</comment>
<keyword evidence="2" id="KW-0067">ATP-binding</keyword>
<evidence type="ECO:0000256" key="1">
    <source>
        <dbReference type="ARBA" id="ARBA00022741"/>
    </source>
</evidence>
<organism evidence="5 6">
    <name type="scientific">Sporothrix curviconia</name>
    <dbReference type="NCBI Taxonomy" id="1260050"/>
    <lineage>
        <taxon>Eukaryota</taxon>
        <taxon>Fungi</taxon>
        <taxon>Dikarya</taxon>
        <taxon>Ascomycota</taxon>
        <taxon>Pezizomycotina</taxon>
        <taxon>Sordariomycetes</taxon>
        <taxon>Sordariomycetidae</taxon>
        <taxon>Ophiostomatales</taxon>
        <taxon>Ophiostomataceae</taxon>
        <taxon>Sporothrix</taxon>
    </lineage>
</organism>
<evidence type="ECO:0000313" key="5">
    <source>
        <dbReference type="EMBL" id="CAK7218923.1"/>
    </source>
</evidence>
<feature type="region of interest" description="Disordered" evidence="3">
    <location>
        <begin position="193"/>
        <end position="213"/>
    </location>
</feature>
<sequence length="398" mass="40907">MPPKPSDYFLSDADNAAIFAQQIRPAEFGEQADDSAAVTSTSTTGRRPVCIILAGQTGAGKSHAAPALIAALAALDKAAATPSALCHLVADTHKPYHPAYAGLVADAAAGRAPPGLASAATGPDARKWLARACAVAAAQKRTTLVESASRYPQDVVDMAATFRAGGYRVCLVLLGVHAAQSRLGLLARFLEAGPRPSEDKDKDGNSGRHPRMPVRLTPRLIHDESYAGLATLAGMLDAQGCGSSGSSASGESVLADSVLILRRGNQVAYASDWQPTTGTWQTTTTATATATRAGVSQALAAERARRWVSGAEDDGGGDGDEQGTSNSPLAREAALFASDVARLRAAHPDRAGELDALTAEYAAAAVPGEGETAGVGETACYCPLDPDALVAHLQSNEW</sequence>
<dbReference type="InterPro" id="IPR027417">
    <property type="entry name" value="P-loop_NTPase"/>
</dbReference>
<dbReference type="InterPro" id="IPR010488">
    <property type="entry name" value="Zeta_toxin_domain"/>
</dbReference>
<feature type="compositionally biased region" description="Acidic residues" evidence="3">
    <location>
        <begin position="311"/>
        <end position="321"/>
    </location>
</feature>
<keyword evidence="6" id="KW-1185">Reference proteome</keyword>
<dbReference type="Proteomes" id="UP001642405">
    <property type="component" value="Unassembled WGS sequence"/>
</dbReference>
<proteinExistence type="predicted"/>
<feature type="compositionally biased region" description="Basic and acidic residues" evidence="3">
    <location>
        <begin position="196"/>
        <end position="206"/>
    </location>
</feature>
<evidence type="ECO:0000313" key="6">
    <source>
        <dbReference type="Proteomes" id="UP001642405"/>
    </source>
</evidence>
<reference evidence="5 6" key="1">
    <citation type="submission" date="2024-01" db="EMBL/GenBank/DDBJ databases">
        <authorList>
            <person name="Allen C."/>
            <person name="Tagirdzhanova G."/>
        </authorList>
    </citation>
    <scope>NUCLEOTIDE SEQUENCE [LARGE SCALE GENOMIC DNA]</scope>
</reference>
<gene>
    <name evidence="5" type="ORF">SCUCBS95973_003647</name>
</gene>